<evidence type="ECO:0000313" key="3">
    <source>
        <dbReference type="Proteomes" id="UP000247409"/>
    </source>
</evidence>
<evidence type="ECO:0000313" key="2">
    <source>
        <dbReference type="EMBL" id="PXF40198.1"/>
    </source>
</evidence>
<comment type="caution">
    <text evidence="2">The sequence shown here is derived from an EMBL/GenBank/DDBJ whole genome shotgun (WGS) entry which is preliminary data.</text>
</comment>
<evidence type="ECO:0000256" key="1">
    <source>
        <dbReference type="SAM" id="MobiDB-lite"/>
    </source>
</evidence>
<keyword evidence="3" id="KW-1185">Reference proteome</keyword>
<sequence>MTREILVLQSTATDGERAELETLLQRNLLRKPQRASEHAQKELEGDQRAREFVGVQAKHTNEVSVVAPVKKSRASSSSTSSSCDVDAESLHNTKGSRSTTNMRKQPPDGYEKNSSEGLMRVLDTFGVTPSKMKD</sequence>
<protein>
    <submittedName>
        <fullName evidence="2">Uncharacterized protein</fullName>
    </submittedName>
</protein>
<organism evidence="2 3">
    <name type="scientific">Gracilariopsis chorda</name>
    <dbReference type="NCBI Taxonomy" id="448386"/>
    <lineage>
        <taxon>Eukaryota</taxon>
        <taxon>Rhodophyta</taxon>
        <taxon>Florideophyceae</taxon>
        <taxon>Rhodymeniophycidae</taxon>
        <taxon>Gracilariales</taxon>
        <taxon>Gracilariaceae</taxon>
        <taxon>Gracilariopsis</taxon>
    </lineage>
</organism>
<name>A0A2V3IDU5_9FLOR</name>
<dbReference type="Proteomes" id="UP000247409">
    <property type="component" value="Unassembled WGS sequence"/>
</dbReference>
<dbReference type="EMBL" id="NBIV01000346">
    <property type="protein sequence ID" value="PXF40198.1"/>
    <property type="molecule type" value="Genomic_DNA"/>
</dbReference>
<feature type="compositionally biased region" description="Basic and acidic residues" evidence="1">
    <location>
        <begin position="105"/>
        <end position="114"/>
    </location>
</feature>
<reference evidence="2 3" key="1">
    <citation type="journal article" date="2018" name="Mol. Biol. Evol.">
        <title>Analysis of the draft genome of the red seaweed Gracilariopsis chorda provides insights into genome size evolution in Rhodophyta.</title>
        <authorList>
            <person name="Lee J."/>
            <person name="Yang E.C."/>
            <person name="Graf L."/>
            <person name="Yang J.H."/>
            <person name="Qiu H."/>
            <person name="Zel Zion U."/>
            <person name="Chan C.X."/>
            <person name="Stephens T.G."/>
            <person name="Weber A.P.M."/>
            <person name="Boo G.H."/>
            <person name="Boo S.M."/>
            <person name="Kim K.M."/>
            <person name="Shin Y."/>
            <person name="Jung M."/>
            <person name="Lee S.J."/>
            <person name="Yim H.S."/>
            <person name="Lee J.H."/>
            <person name="Bhattacharya D."/>
            <person name="Yoon H.S."/>
        </authorList>
    </citation>
    <scope>NUCLEOTIDE SEQUENCE [LARGE SCALE GENOMIC DNA]</scope>
    <source>
        <strain evidence="2 3">SKKU-2015</strain>
        <tissue evidence="2">Whole body</tissue>
    </source>
</reference>
<gene>
    <name evidence="2" type="ORF">BWQ96_10088</name>
</gene>
<feature type="region of interest" description="Disordered" evidence="1">
    <location>
        <begin position="67"/>
        <end position="134"/>
    </location>
</feature>
<feature type="compositionally biased region" description="Low complexity" evidence="1">
    <location>
        <begin position="67"/>
        <end position="82"/>
    </location>
</feature>
<feature type="compositionally biased region" description="Polar residues" evidence="1">
    <location>
        <begin position="90"/>
        <end position="103"/>
    </location>
</feature>
<dbReference type="AlphaFoldDB" id="A0A2V3IDU5"/>
<proteinExistence type="predicted"/>
<accession>A0A2V3IDU5</accession>